<dbReference type="OrthoDB" id="5120271at2759"/>
<protein>
    <submittedName>
        <fullName evidence="2">Phospholipase A2</fullName>
    </submittedName>
</protein>
<accession>A0A545US38</accession>
<dbReference type="Proteomes" id="UP000315783">
    <property type="component" value="Unassembled WGS sequence"/>
</dbReference>
<dbReference type="InterPro" id="IPR036444">
    <property type="entry name" value="PLipase_A2_dom_sf"/>
</dbReference>
<proteinExistence type="predicted"/>
<dbReference type="SUPFAM" id="SSF48619">
    <property type="entry name" value="Phospholipase A2, PLA2"/>
    <property type="match status" value="1"/>
</dbReference>
<organism evidence="2 3">
    <name type="scientific">Cordyceps javanica</name>
    <dbReference type="NCBI Taxonomy" id="43265"/>
    <lineage>
        <taxon>Eukaryota</taxon>
        <taxon>Fungi</taxon>
        <taxon>Dikarya</taxon>
        <taxon>Ascomycota</taxon>
        <taxon>Pezizomycotina</taxon>
        <taxon>Sordariomycetes</taxon>
        <taxon>Hypocreomycetidae</taxon>
        <taxon>Hypocreales</taxon>
        <taxon>Cordycipitaceae</taxon>
        <taxon>Cordyceps</taxon>
    </lineage>
</organism>
<name>A0A545US38_9HYPO</name>
<evidence type="ECO:0000256" key="1">
    <source>
        <dbReference type="SAM" id="Phobius"/>
    </source>
</evidence>
<gene>
    <name evidence="2" type="ORF">IF1G_08789</name>
</gene>
<dbReference type="GO" id="GO:0006644">
    <property type="term" value="P:phospholipid metabolic process"/>
    <property type="evidence" value="ECO:0007669"/>
    <property type="project" value="InterPro"/>
</dbReference>
<dbReference type="GO" id="GO:0004623">
    <property type="term" value="F:phospholipase A2 activity"/>
    <property type="evidence" value="ECO:0007669"/>
    <property type="project" value="InterPro"/>
</dbReference>
<keyword evidence="1" id="KW-0812">Transmembrane</keyword>
<comment type="caution">
    <text evidence="2">The sequence shown here is derived from an EMBL/GenBank/DDBJ whole genome shotgun (WGS) entry which is preliminary data.</text>
</comment>
<keyword evidence="1" id="KW-0472">Membrane</keyword>
<dbReference type="AlphaFoldDB" id="A0A545US38"/>
<dbReference type="PANTHER" id="PTHR40787:SF3">
    <property type="entry name" value="PROTEIN TRANSPORT PROTEIN SEC39"/>
    <property type="match status" value="1"/>
</dbReference>
<feature type="transmembrane region" description="Helical" evidence="1">
    <location>
        <begin position="20"/>
        <end position="39"/>
    </location>
</feature>
<dbReference type="GO" id="GO:0050482">
    <property type="term" value="P:arachidonate secretion"/>
    <property type="evidence" value="ECO:0007669"/>
    <property type="project" value="InterPro"/>
</dbReference>
<dbReference type="InterPro" id="IPR015141">
    <property type="entry name" value="PLipase_A2_prok/fun"/>
</dbReference>
<evidence type="ECO:0000313" key="2">
    <source>
        <dbReference type="EMBL" id="TQV92271.1"/>
    </source>
</evidence>
<keyword evidence="1" id="KW-1133">Transmembrane helix</keyword>
<sequence>MNVAVIVASNSFLSSNKYTIYAIIMKLIYLFALPVALAFPASLAPRETKEQITDRYLFSTALPAFLKLRAQRDPNTLDWESDGCTSAPDNPFNFPFEPACQRHDFGYRNYKVQGRFDSSGRYLVDVNFQKDMLYQCEEVSAQRSCHALASVYYYAVRAFGGFFKRDASGSEDLDTIVQRGSENSMELYQNALEKYIHAVLEDQADGLLPSL</sequence>
<dbReference type="PANTHER" id="PTHR40787">
    <property type="entry name" value="SECRETED PROTEIN"/>
    <property type="match status" value="1"/>
</dbReference>
<reference evidence="2 3" key="1">
    <citation type="journal article" date="2019" name="Appl. Microbiol. Biotechnol.">
        <title>Genome sequence of Isaria javanica and comparative genome analysis insights into family S53 peptidase evolution in fungal entomopathogens.</title>
        <authorList>
            <person name="Lin R."/>
            <person name="Zhang X."/>
            <person name="Xin B."/>
            <person name="Zou M."/>
            <person name="Gao Y."/>
            <person name="Qin F."/>
            <person name="Hu Q."/>
            <person name="Xie B."/>
            <person name="Cheng X."/>
        </authorList>
    </citation>
    <scope>NUCLEOTIDE SEQUENCE [LARGE SCALE GENOMIC DNA]</scope>
    <source>
        <strain evidence="2 3">IJ1G</strain>
    </source>
</reference>
<keyword evidence="3" id="KW-1185">Reference proteome</keyword>
<dbReference type="Pfam" id="PF09056">
    <property type="entry name" value="Phospholip_A2_3"/>
    <property type="match status" value="1"/>
</dbReference>
<evidence type="ECO:0000313" key="3">
    <source>
        <dbReference type="Proteomes" id="UP000315783"/>
    </source>
</evidence>
<dbReference type="EMBL" id="SPUK01000015">
    <property type="protein sequence ID" value="TQV92271.1"/>
    <property type="molecule type" value="Genomic_DNA"/>
</dbReference>
<dbReference type="Gene3D" id="1.20.90.10">
    <property type="entry name" value="Phospholipase A2 domain"/>
    <property type="match status" value="1"/>
</dbReference>